<comment type="cofactor">
    <cofactor evidence="1">
        <name>Mg(2+)</name>
        <dbReference type="ChEBI" id="CHEBI:18420"/>
    </cofactor>
</comment>
<dbReference type="Gene3D" id="6.10.280.40">
    <property type="match status" value="1"/>
</dbReference>
<organism evidence="7 8">
    <name type="scientific">Rehmannia glutinosa</name>
    <name type="common">Chinese foxglove</name>
    <dbReference type="NCBI Taxonomy" id="99300"/>
    <lineage>
        <taxon>Eukaryota</taxon>
        <taxon>Viridiplantae</taxon>
        <taxon>Streptophyta</taxon>
        <taxon>Embryophyta</taxon>
        <taxon>Tracheophyta</taxon>
        <taxon>Spermatophyta</taxon>
        <taxon>Magnoliopsida</taxon>
        <taxon>eudicotyledons</taxon>
        <taxon>Gunneridae</taxon>
        <taxon>Pentapetalae</taxon>
        <taxon>asterids</taxon>
        <taxon>lamiids</taxon>
        <taxon>Lamiales</taxon>
        <taxon>Orobanchaceae</taxon>
        <taxon>Rehmannieae</taxon>
        <taxon>Rehmannia</taxon>
    </lineage>
</organism>
<evidence type="ECO:0000259" key="6">
    <source>
        <dbReference type="SMART" id="SM00382"/>
    </source>
</evidence>
<evidence type="ECO:0000256" key="2">
    <source>
        <dbReference type="ARBA" id="ARBA00007448"/>
    </source>
</evidence>
<comment type="similarity">
    <text evidence="2">Belongs to the AAA ATPase family. BCS1 subfamily.</text>
</comment>
<dbReference type="InterPro" id="IPR025753">
    <property type="entry name" value="AAA_N_dom"/>
</dbReference>
<keyword evidence="4" id="KW-0460">Magnesium</keyword>
<proteinExistence type="inferred from homology"/>
<dbReference type="Pfam" id="PF14363">
    <property type="entry name" value="AAA_assoc"/>
    <property type="match status" value="1"/>
</dbReference>
<accession>A0ABR0XFR8</accession>
<protein>
    <recommendedName>
        <fullName evidence="6">AAA+ ATPase domain-containing protein</fullName>
    </recommendedName>
</protein>
<dbReference type="Gene3D" id="3.40.50.300">
    <property type="entry name" value="P-loop containing nucleotide triphosphate hydrolases"/>
    <property type="match status" value="1"/>
</dbReference>
<gene>
    <name evidence="7" type="ORF">DH2020_005314</name>
</gene>
<evidence type="ECO:0000256" key="1">
    <source>
        <dbReference type="ARBA" id="ARBA00001946"/>
    </source>
</evidence>
<evidence type="ECO:0000313" key="8">
    <source>
        <dbReference type="Proteomes" id="UP001318860"/>
    </source>
</evidence>
<feature type="domain" description="AAA+ ATPase" evidence="6">
    <location>
        <begin position="242"/>
        <end position="395"/>
    </location>
</feature>
<dbReference type="SMART" id="SM00382">
    <property type="entry name" value="AAA"/>
    <property type="match status" value="1"/>
</dbReference>
<evidence type="ECO:0000313" key="7">
    <source>
        <dbReference type="EMBL" id="KAK6158000.1"/>
    </source>
</evidence>
<sequence>MMGIWDLFGAGGIGTLLFTFTTLERIIPDQLLFTIKRFFQNLLNFFNRYIEITFEEFPSESYGRNKAYAAIETYLGTNFSHHAESLKANIPQGTRCVALSMDDYEEVFDVYKGVKVSWTRSKSFPRSNVISFNGAQDEERRYYVLSFRRKHRDIIIGSYLSHVLSEGKSIAKRNRQQRLYTNVSGRDDWEDDEKKMWRHVTFEHPATFNTLAMDPNKKKDIMDDLIEFTKSKEYYRQIGKPWKRGYLLYGPPGTGKSTMIAAMANFLNYDIYDLELTAVKDNTHLRKAIVVIEDIDCSNGITRKRRTDNITTDDEEDNLKEAVLAKKAKGDDDSDDEDNKSKVTLSGLLNFMDGLWSASGGERVFVFTTNYVEKLDPALIRRGRMDKHIEMSYCCFEAFKVLANNYLKLESHEKFDKIKGLLEETDISPADIAENLMPKSPEMSPDECLGNVITALHKAKEKAEKNRKAKNLDADKEYNKCAEKRRSKVLRRLNTRMIRRIFS</sequence>
<dbReference type="Pfam" id="PF00004">
    <property type="entry name" value="AAA"/>
    <property type="match status" value="1"/>
</dbReference>
<evidence type="ECO:0000256" key="4">
    <source>
        <dbReference type="ARBA" id="ARBA00022842"/>
    </source>
</evidence>
<dbReference type="InterPro" id="IPR050747">
    <property type="entry name" value="Mitochondrial_chaperone_BCS1"/>
</dbReference>
<name>A0ABR0XFR8_REHGL</name>
<dbReference type="InterPro" id="IPR058017">
    <property type="entry name" value="At3g28540-like_C"/>
</dbReference>
<keyword evidence="3" id="KW-0378">Hydrolase</keyword>
<dbReference type="Proteomes" id="UP001318860">
    <property type="component" value="Unassembled WGS sequence"/>
</dbReference>
<comment type="catalytic activity">
    <reaction evidence="5">
        <text>ATP + H2O = ADP + phosphate + H(+)</text>
        <dbReference type="Rhea" id="RHEA:13065"/>
        <dbReference type="ChEBI" id="CHEBI:15377"/>
        <dbReference type="ChEBI" id="CHEBI:15378"/>
        <dbReference type="ChEBI" id="CHEBI:30616"/>
        <dbReference type="ChEBI" id="CHEBI:43474"/>
        <dbReference type="ChEBI" id="CHEBI:456216"/>
    </reaction>
</comment>
<dbReference type="Pfam" id="PF25568">
    <property type="entry name" value="AAA_lid_At3g28540"/>
    <property type="match status" value="1"/>
</dbReference>
<evidence type="ECO:0000256" key="5">
    <source>
        <dbReference type="ARBA" id="ARBA00049360"/>
    </source>
</evidence>
<dbReference type="InterPro" id="IPR027417">
    <property type="entry name" value="P-loop_NTPase"/>
</dbReference>
<dbReference type="PANTHER" id="PTHR23070">
    <property type="entry name" value="BCS1 AAA-TYPE ATPASE"/>
    <property type="match status" value="1"/>
</dbReference>
<reference evidence="7 8" key="1">
    <citation type="journal article" date="2021" name="Comput. Struct. Biotechnol. J.">
        <title>De novo genome assembly of the potent medicinal plant Rehmannia glutinosa using nanopore technology.</title>
        <authorList>
            <person name="Ma L."/>
            <person name="Dong C."/>
            <person name="Song C."/>
            <person name="Wang X."/>
            <person name="Zheng X."/>
            <person name="Niu Y."/>
            <person name="Chen S."/>
            <person name="Feng W."/>
        </authorList>
    </citation>
    <scope>NUCLEOTIDE SEQUENCE [LARGE SCALE GENOMIC DNA]</scope>
    <source>
        <strain evidence="7">DH-2019</strain>
    </source>
</reference>
<comment type="caution">
    <text evidence="7">The sequence shown here is derived from an EMBL/GenBank/DDBJ whole genome shotgun (WGS) entry which is preliminary data.</text>
</comment>
<evidence type="ECO:0000256" key="3">
    <source>
        <dbReference type="ARBA" id="ARBA00022801"/>
    </source>
</evidence>
<dbReference type="SUPFAM" id="SSF52540">
    <property type="entry name" value="P-loop containing nucleoside triphosphate hydrolases"/>
    <property type="match status" value="1"/>
</dbReference>
<dbReference type="InterPro" id="IPR003959">
    <property type="entry name" value="ATPase_AAA_core"/>
</dbReference>
<dbReference type="EMBL" id="JABTTQ020000004">
    <property type="protein sequence ID" value="KAK6158000.1"/>
    <property type="molecule type" value="Genomic_DNA"/>
</dbReference>
<dbReference type="CDD" id="cd19510">
    <property type="entry name" value="RecA-like_BCS1"/>
    <property type="match status" value="1"/>
</dbReference>
<dbReference type="InterPro" id="IPR003593">
    <property type="entry name" value="AAA+_ATPase"/>
</dbReference>
<keyword evidence="8" id="KW-1185">Reference proteome</keyword>